<accession>A0A3B6RH59</accession>
<evidence type="ECO:0000313" key="3">
    <source>
        <dbReference type="Proteomes" id="UP000019116"/>
    </source>
</evidence>
<dbReference type="Gramene" id="TraesCS7A03G0525900.1">
    <property type="protein sequence ID" value="TraesCS7A03G0525900.1.CDS"/>
    <property type="gene ID" value="TraesCS7A03G0525900"/>
</dbReference>
<keyword evidence="1" id="KW-0732">Signal</keyword>
<reference evidence="2" key="1">
    <citation type="submission" date="2018-08" db="EMBL/GenBank/DDBJ databases">
        <authorList>
            <person name="Rossello M."/>
        </authorList>
    </citation>
    <scope>NUCLEOTIDE SEQUENCE [LARGE SCALE GENOMIC DNA]</scope>
    <source>
        <strain evidence="2">cv. Chinese Spring</strain>
    </source>
</reference>
<dbReference type="OrthoDB" id="696259at2759"/>
<dbReference type="Gramene" id="TraesCAD_scaffold_017742_01G000200.1">
    <property type="protein sequence ID" value="TraesCAD_scaffold_017742_01G000200.1"/>
    <property type="gene ID" value="TraesCAD_scaffold_017742_01G000200"/>
</dbReference>
<protein>
    <submittedName>
        <fullName evidence="2">Uncharacterized protein</fullName>
    </submittedName>
</protein>
<evidence type="ECO:0000256" key="1">
    <source>
        <dbReference type="SAM" id="SignalP"/>
    </source>
</evidence>
<dbReference type="InterPro" id="IPR052872">
    <property type="entry name" value="ESR_Regulator"/>
</dbReference>
<name>A0A3B6RH59_WHEAT</name>
<evidence type="ECO:0000313" key="2">
    <source>
        <dbReference type="EnsemblPlants" id="TraesCS7A02G226200.1"/>
    </source>
</evidence>
<dbReference type="EnsemblPlants" id="TraesCS7A02G226200.1">
    <property type="protein sequence ID" value="TraesCS7A02G226200.1"/>
    <property type="gene ID" value="TraesCS7A02G226200"/>
</dbReference>
<dbReference type="STRING" id="4565.A0A3B6RH59"/>
<dbReference type="PANTHER" id="PTHR37372:SF1">
    <property type="entry name" value="GEO07177P1"/>
    <property type="match status" value="1"/>
</dbReference>
<proteinExistence type="predicted"/>
<keyword evidence="3" id="KW-1185">Reference proteome</keyword>
<dbReference type="Gramene" id="TraesCS7A02G226200.1">
    <property type="protein sequence ID" value="TraesCS7A02G226200.1"/>
    <property type="gene ID" value="TraesCS7A02G226200"/>
</dbReference>
<organism evidence="2">
    <name type="scientific">Triticum aestivum</name>
    <name type="common">Wheat</name>
    <dbReference type="NCBI Taxonomy" id="4565"/>
    <lineage>
        <taxon>Eukaryota</taxon>
        <taxon>Viridiplantae</taxon>
        <taxon>Streptophyta</taxon>
        <taxon>Embryophyta</taxon>
        <taxon>Tracheophyta</taxon>
        <taxon>Spermatophyta</taxon>
        <taxon>Magnoliopsida</taxon>
        <taxon>Liliopsida</taxon>
        <taxon>Poales</taxon>
        <taxon>Poaceae</taxon>
        <taxon>BOP clade</taxon>
        <taxon>Pooideae</taxon>
        <taxon>Triticodae</taxon>
        <taxon>Triticeae</taxon>
        <taxon>Triticinae</taxon>
        <taxon>Triticum</taxon>
    </lineage>
</organism>
<dbReference type="OMA" id="VMVIQAT"/>
<reference evidence="2" key="2">
    <citation type="submission" date="2018-10" db="UniProtKB">
        <authorList>
            <consortium name="EnsemblPlants"/>
        </authorList>
    </citation>
    <scope>IDENTIFICATION</scope>
</reference>
<sequence length="161" mass="16998">MAVKSLVLLGVVIASLLLLSQNVAHARELLDAKESKEKNVKPAGGPGLKDEKWGGGSKHYGGYGTQTMVVGMVEDTEILGMVAVMAVEVMDPDMEAVMVIQATVGDLAAALVEDMVVAVDTVEVDDTVVVAGMVEEEVMVEDPVVPAILETAMMKEVIMNE</sequence>
<feature type="chain" id="PRO_5043179975" evidence="1">
    <location>
        <begin position="27"/>
        <end position="161"/>
    </location>
</feature>
<dbReference type="Pfam" id="PF07172">
    <property type="entry name" value="GRP"/>
    <property type="match status" value="1"/>
</dbReference>
<dbReference type="PANTHER" id="PTHR37372">
    <property type="entry name" value="OS06G0316800 PROTEIN"/>
    <property type="match status" value="1"/>
</dbReference>
<dbReference type="Gramene" id="TraesWEE_scaffold_057316_01G000100.1">
    <property type="protein sequence ID" value="TraesWEE_scaffold_057316_01G000100.1"/>
    <property type="gene ID" value="TraesWEE_scaffold_057316_01G000100"/>
</dbReference>
<feature type="signal peptide" evidence="1">
    <location>
        <begin position="1"/>
        <end position="26"/>
    </location>
</feature>
<dbReference type="Proteomes" id="UP000019116">
    <property type="component" value="Chromosome 7A"/>
</dbReference>
<dbReference type="AlphaFoldDB" id="A0A3B6RH59"/>
<dbReference type="InterPro" id="IPR010800">
    <property type="entry name" value="GRP"/>
</dbReference>